<keyword evidence="2" id="KW-1185">Reference proteome</keyword>
<dbReference type="AlphaFoldDB" id="A0A916QB15"/>
<evidence type="ECO:0000313" key="2">
    <source>
        <dbReference type="Proteomes" id="UP000613208"/>
    </source>
</evidence>
<proteinExistence type="predicted"/>
<accession>A0A916QB15</accession>
<sequence length="55" mass="6292">MVMKCLRMMEIILLSNPLQIRKNGKEERHHVIMSFFGTETAKEIGRSYEKGAAAP</sequence>
<reference evidence="1" key="1">
    <citation type="submission" date="2020-06" db="EMBL/GenBank/DDBJ databases">
        <title>Characterization of fructooligosaccharide metabolism and fructooligosaccharide-degrading enzymes in human commensal butyrate producers.</title>
        <authorList>
            <person name="Tanno H."/>
            <person name="Fujii T."/>
            <person name="Hirano K."/>
            <person name="Maeno S."/>
            <person name="Tonozuka T."/>
            <person name="Sakamoto M."/>
            <person name="Ohkuma M."/>
            <person name="Tochio T."/>
            <person name="Endo A."/>
        </authorList>
    </citation>
    <scope>NUCLEOTIDE SEQUENCE</scope>
    <source>
        <strain evidence="1">JCM 17466</strain>
    </source>
</reference>
<dbReference type="EMBL" id="BLYI01000035">
    <property type="protein sequence ID" value="GFO85353.1"/>
    <property type="molecule type" value="Genomic_DNA"/>
</dbReference>
<evidence type="ECO:0000313" key="1">
    <source>
        <dbReference type="EMBL" id="GFO85353.1"/>
    </source>
</evidence>
<protein>
    <submittedName>
        <fullName evidence="1">Uncharacterized protein</fullName>
    </submittedName>
</protein>
<organism evidence="1 2">
    <name type="scientific">Anaerostipes butyraticus</name>
    <dbReference type="NCBI Taxonomy" id="645466"/>
    <lineage>
        <taxon>Bacteria</taxon>
        <taxon>Bacillati</taxon>
        <taxon>Bacillota</taxon>
        <taxon>Clostridia</taxon>
        <taxon>Lachnospirales</taxon>
        <taxon>Lachnospiraceae</taxon>
        <taxon>Anaerostipes</taxon>
    </lineage>
</organism>
<dbReference type="Proteomes" id="UP000613208">
    <property type="component" value="Unassembled WGS sequence"/>
</dbReference>
<gene>
    <name evidence="1" type="ORF">ANBU17_17000</name>
</gene>
<comment type="caution">
    <text evidence="1">The sequence shown here is derived from an EMBL/GenBank/DDBJ whole genome shotgun (WGS) entry which is preliminary data.</text>
</comment>
<name>A0A916QB15_9FIRM</name>